<keyword evidence="2" id="KW-0479">Metal-binding</keyword>
<dbReference type="InterPro" id="IPR050916">
    <property type="entry name" value="SCAN-C2H2_zinc_finger"/>
</dbReference>
<evidence type="ECO:0000256" key="2">
    <source>
        <dbReference type="ARBA" id="ARBA00022723"/>
    </source>
</evidence>
<dbReference type="GO" id="GO:0006355">
    <property type="term" value="P:regulation of DNA-templated transcription"/>
    <property type="evidence" value="ECO:0007669"/>
    <property type="project" value="InterPro"/>
</dbReference>
<evidence type="ECO:0000259" key="14">
    <source>
        <dbReference type="PROSITE" id="PS50804"/>
    </source>
</evidence>
<dbReference type="AlphaFoldDB" id="A0A8C0E229"/>
<feature type="domain" description="C2H2-type" evidence="13">
    <location>
        <begin position="545"/>
        <end position="572"/>
    </location>
</feature>
<dbReference type="PANTHER" id="PTHR45935:SF27">
    <property type="entry name" value="ZINC FINGER PROTEIN 446"/>
    <property type="match status" value="1"/>
</dbReference>
<dbReference type="Gene3D" id="6.10.140.140">
    <property type="match status" value="1"/>
</dbReference>
<evidence type="ECO:0008006" key="17">
    <source>
        <dbReference type="Google" id="ProtNLM"/>
    </source>
</evidence>
<dbReference type="FunFam" id="3.30.160.60:FF:001613">
    <property type="entry name" value="Zinc finger protein 446"/>
    <property type="match status" value="1"/>
</dbReference>
<dbReference type="SUPFAM" id="SSF57667">
    <property type="entry name" value="beta-beta-alpha zinc fingers"/>
    <property type="match status" value="2"/>
</dbReference>
<evidence type="ECO:0000256" key="12">
    <source>
        <dbReference type="SAM" id="MobiDB-lite"/>
    </source>
</evidence>
<evidence type="ECO:0000256" key="6">
    <source>
        <dbReference type="ARBA" id="ARBA00023015"/>
    </source>
</evidence>
<dbReference type="PROSITE" id="PS50805">
    <property type="entry name" value="KRAB"/>
    <property type="match status" value="1"/>
</dbReference>
<feature type="domain" description="C2H2-type" evidence="13">
    <location>
        <begin position="499"/>
        <end position="526"/>
    </location>
</feature>
<dbReference type="Gene3D" id="1.10.4020.10">
    <property type="entry name" value="DNA breaking-rejoining enzymes"/>
    <property type="match status" value="1"/>
</dbReference>
<sequence length="600" mass="64787">MGNVVRREGALPSEQTCDWPGRRRQGNARGADRWVRGEAGGTAWDHLPEVASGGRGELRPAGWAWPFHYLPTCPTSEPSPGPLLHSGAPFPSFGKTCPPFLCGRRTPGVRPSPACRTGPPPPPKWACFTPDPLQGRDTVAGPPLHTTRDSVLLCFCISHARSIPCESCTALRGQRARCLGVPRGGSKKTPGTTMPSPLGPPSLPSVDPEATLEDPEAARQRFRGFCYQEVAGPCEALARLRELCRQWLRPEVHSKEQMLELLVLEQFLGALPPEIQAWVRGQQPGSPEEAAVLVEGLQHDPGQLLGWITAHVLKQAVLPATQKAEESVGSSHPSGTVEPLRAASGEGSKDAQMEGNAQLSCSVKEEPDGYGQETGESGGALCPWDGPGGVRGRREEWGLLDPSQKEVYWDAMLQKYGTVVSLGEDPSPPGPCAHLASRRFPSRTLATRRGPHPCPSFVRIPHAPVPGLAPDGPPTPSESSREGRPGCPEAPPPARGKPYTCAQCGRTFDWKSVFVIHRRAHAGGPGAEKQPVGPPRRALPGPRSYACEECGRSFSWKSQLVIHRKGHAGQRRHFCGDCGHSFDWKSQLVIHRKSHRPEAP</sequence>
<proteinExistence type="predicted"/>
<accession>A0A8C0E229</accession>
<dbReference type="CDD" id="cd07936">
    <property type="entry name" value="SCAN"/>
    <property type="match status" value="1"/>
</dbReference>
<evidence type="ECO:0000256" key="5">
    <source>
        <dbReference type="ARBA" id="ARBA00022833"/>
    </source>
</evidence>
<feature type="region of interest" description="Disordered" evidence="12">
    <location>
        <begin position="182"/>
        <end position="209"/>
    </location>
</feature>
<dbReference type="PROSITE" id="PS50804">
    <property type="entry name" value="SCAN_BOX"/>
    <property type="match status" value="1"/>
</dbReference>
<feature type="region of interest" description="Disordered" evidence="12">
    <location>
        <begin position="444"/>
        <end position="498"/>
    </location>
</feature>
<evidence type="ECO:0000256" key="3">
    <source>
        <dbReference type="ARBA" id="ARBA00022737"/>
    </source>
</evidence>
<dbReference type="SMART" id="SM00349">
    <property type="entry name" value="KRAB"/>
    <property type="match status" value="1"/>
</dbReference>
<dbReference type="Pfam" id="PF02023">
    <property type="entry name" value="SCAN"/>
    <property type="match status" value="1"/>
</dbReference>
<keyword evidence="8" id="KW-0804">Transcription</keyword>
<keyword evidence="5" id="KW-0862">Zinc</keyword>
<dbReference type="SMART" id="SM00355">
    <property type="entry name" value="ZnF_C2H2"/>
    <property type="match status" value="3"/>
</dbReference>
<comment type="subcellular location">
    <subcellularLocation>
        <location evidence="1 11">Nucleus</location>
    </subcellularLocation>
</comment>
<dbReference type="PROSITE" id="PS00028">
    <property type="entry name" value="ZINC_FINGER_C2H2_1"/>
    <property type="match status" value="3"/>
</dbReference>
<dbReference type="InterPro" id="IPR001909">
    <property type="entry name" value="KRAB"/>
</dbReference>
<dbReference type="FunFam" id="3.30.160.60:FF:001246">
    <property type="entry name" value="Zinc finger protein 446"/>
    <property type="match status" value="1"/>
</dbReference>
<organism evidence="16">
    <name type="scientific">Balaenoptera musculus</name>
    <name type="common">Blue whale</name>
    <dbReference type="NCBI Taxonomy" id="9771"/>
    <lineage>
        <taxon>Eukaryota</taxon>
        <taxon>Metazoa</taxon>
        <taxon>Chordata</taxon>
        <taxon>Craniata</taxon>
        <taxon>Vertebrata</taxon>
        <taxon>Euteleostomi</taxon>
        <taxon>Mammalia</taxon>
        <taxon>Eutheria</taxon>
        <taxon>Laurasiatheria</taxon>
        <taxon>Artiodactyla</taxon>
        <taxon>Whippomorpha</taxon>
        <taxon>Cetacea</taxon>
        <taxon>Mysticeti</taxon>
        <taxon>Balaenopteridae</taxon>
        <taxon>Balaenoptera</taxon>
    </lineage>
</organism>
<dbReference type="Pfam" id="PF01352">
    <property type="entry name" value="KRAB"/>
    <property type="match status" value="1"/>
</dbReference>
<dbReference type="SMART" id="SM00431">
    <property type="entry name" value="SCAN"/>
    <property type="match status" value="1"/>
</dbReference>
<keyword evidence="4 10" id="KW-0863">Zinc-finger</keyword>
<dbReference type="Ensembl" id="ENSBMST00010031975.1">
    <property type="protein sequence ID" value="ENSBMSP00010029043.1"/>
    <property type="gene ID" value="ENSBMSG00010021053.1"/>
</dbReference>
<dbReference type="CDD" id="cd07765">
    <property type="entry name" value="KRAB_A-box"/>
    <property type="match status" value="1"/>
</dbReference>
<dbReference type="InterPro" id="IPR038269">
    <property type="entry name" value="SCAN_sf"/>
</dbReference>
<dbReference type="GO" id="GO:0005634">
    <property type="term" value="C:nucleus"/>
    <property type="evidence" value="ECO:0007669"/>
    <property type="project" value="UniProtKB-SubCell"/>
</dbReference>
<keyword evidence="7" id="KW-0238">DNA-binding</keyword>
<evidence type="ECO:0000259" key="15">
    <source>
        <dbReference type="PROSITE" id="PS50805"/>
    </source>
</evidence>
<dbReference type="SUPFAM" id="SSF109640">
    <property type="entry name" value="KRAB domain (Kruppel-associated box)"/>
    <property type="match status" value="1"/>
</dbReference>
<dbReference type="FunFam" id="3.30.160.60:FF:000322">
    <property type="entry name" value="GDNF-inducible zinc finger protein 1"/>
    <property type="match status" value="1"/>
</dbReference>
<evidence type="ECO:0000256" key="9">
    <source>
        <dbReference type="ARBA" id="ARBA00023242"/>
    </source>
</evidence>
<evidence type="ECO:0000256" key="7">
    <source>
        <dbReference type="ARBA" id="ARBA00023125"/>
    </source>
</evidence>
<dbReference type="InterPro" id="IPR003309">
    <property type="entry name" value="SCAN_dom"/>
</dbReference>
<dbReference type="PROSITE" id="PS50157">
    <property type="entry name" value="ZINC_FINGER_C2H2_2"/>
    <property type="match status" value="3"/>
</dbReference>
<keyword evidence="6" id="KW-0805">Transcription regulation</keyword>
<evidence type="ECO:0000313" key="16">
    <source>
        <dbReference type="Ensembl" id="ENSBMSP00010029043.1"/>
    </source>
</evidence>
<feature type="domain" description="C2H2-type" evidence="13">
    <location>
        <begin position="573"/>
        <end position="600"/>
    </location>
</feature>
<evidence type="ECO:0000256" key="1">
    <source>
        <dbReference type="ARBA" id="ARBA00004123"/>
    </source>
</evidence>
<dbReference type="PANTHER" id="PTHR45935">
    <property type="entry name" value="PROTEIN ZBED8-RELATED"/>
    <property type="match status" value="1"/>
</dbReference>
<dbReference type="InterPro" id="IPR036236">
    <property type="entry name" value="Znf_C2H2_sf"/>
</dbReference>
<evidence type="ECO:0000256" key="10">
    <source>
        <dbReference type="PROSITE-ProRule" id="PRU00042"/>
    </source>
</evidence>
<dbReference type="GO" id="GO:0008270">
    <property type="term" value="F:zinc ion binding"/>
    <property type="evidence" value="ECO:0007669"/>
    <property type="project" value="UniProtKB-KW"/>
</dbReference>
<keyword evidence="3" id="KW-0677">Repeat</keyword>
<dbReference type="FunFam" id="1.10.4020.10:FF:000001">
    <property type="entry name" value="zinc finger protein 263 isoform X1"/>
    <property type="match status" value="1"/>
</dbReference>
<evidence type="ECO:0000256" key="4">
    <source>
        <dbReference type="ARBA" id="ARBA00022771"/>
    </source>
</evidence>
<evidence type="ECO:0000256" key="8">
    <source>
        <dbReference type="ARBA" id="ARBA00023163"/>
    </source>
</evidence>
<feature type="domain" description="KRAB" evidence="15">
    <location>
        <begin position="383"/>
        <end position="466"/>
    </location>
</feature>
<evidence type="ECO:0000256" key="11">
    <source>
        <dbReference type="PROSITE-ProRule" id="PRU00187"/>
    </source>
</evidence>
<dbReference type="InterPro" id="IPR036051">
    <property type="entry name" value="KRAB_dom_sf"/>
</dbReference>
<feature type="region of interest" description="Disordered" evidence="12">
    <location>
        <begin position="1"/>
        <end position="32"/>
    </location>
</feature>
<dbReference type="Gene3D" id="3.30.160.60">
    <property type="entry name" value="Classic Zinc Finger"/>
    <property type="match status" value="3"/>
</dbReference>
<protein>
    <recommendedName>
        <fullName evidence="17">Zinc finger protein 446</fullName>
    </recommendedName>
</protein>
<feature type="domain" description="SCAN box" evidence="14">
    <location>
        <begin position="219"/>
        <end position="300"/>
    </location>
</feature>
<evidence type="ECO:0000259" key="13">
    <source>
        <dbReference type="PROSITE" id="PS50157"/>
    </source>
</evidence>
<reference evidence="16" key="1">
    <citation type="submission" date="2023-09" db="UniProtKB">
        <authorList>
            <consortium name="Ensembl"/>
        </authorList>
    </citation>
    <scope>IDENTIFICATION</scope>
</reference>
<keyword evidence="9 11" id="KW-0539">Nucleus</keyword>
<dbReference type="Pfam" id="PF00096">
    <property type="entry name" value="zf-C2H2"/>
    <property type="match status" value="1"/>
</dbReference>
<dbReference type="InterPro" id="IPR013087">
    <property type="entry name" value="Znf_C2H2_type"/>
</dbReference>
<feature type="region of interest" description="Disordered" evidence="12">
    <location>
        <begin position="324"/>
        <end position="356"/>
    </location>
</feature>
<dbReference type="SUPFAM" id="SSF47353">
    <property type="entry name" value="Retrovirus capsid dimerization domain-like"/>
    <property type="match status" value="1"/>
</dbReference>
<dbReference type="GeneTree" id="ENSGT00940000162092"/>
<dbReference type="GO" id="GO:0003677">
    <property type="term" value="F:DNA binding"/>
    <property type="evidence" value="ECO:0007669"/>
    <property type="project" value="UniProtKB-KW"/>
</dbReference>
<name>A0A8C0E229_BALMU</name>